<reference evidence="2" key="1">
    <citation type="submission" date="2020-01" db="EMBL/GenBank/DDBJ databases">
        <authorList>
            <consortium name="DOE Joint Genome Institute"/>
            <person name="Haridas S."/>
            <person name="Albert R."/>
            <person name="Binder M."/>
            <person name="Bloem J."/>
            <person name="Labutti K."/>
            <person name="Salamov A."/>
            <person name="Andreopoulos B."/>
            <person name="Baker S.E."/>
            <person name="Barry K."/>
            <person name="Bills G."/>
            <person name="Bluhm B.H."/>
            <person name="Cannon C."/>
            <person name="Castanera R."/>
            <person name="Culley D.E."/>
            <person name="Daum C."/>
            <person name="Ezra D."/>
            <person name="Gonzalez J.B."/>
            <person name="Henrissat B."/>
            <person name="Kuo A."/>
            <person name="Liang C."/>
            <person name="Lipzen A."/>
            <person name="Lutzoni F."/>
            <person name="Magnuson J."/>
            <person name="Mondo S."/>
            <person name="Nolan M."/>
            <person name="Ohm R."/>
            <person name="Pangilinan J."/>
            <person name="Park H.-J."/>
            <person name="Ramirez L."/>
            <person name="Alfaro M."/>
            <person name="Sun H."/>
            <person name="Tritt A."/>
            <person name="Yoshinaga Y."/>
            <person name="Zwiers L.-H."/>
            <person name="Turgeon B.G."/>
            <person name="Goodwin S.B."/>
            <person name="Spatafora J.W."/>
            <person name="Crous P.W."/>
            <person name="Grigoriev I.V."/>
        </authorList>
    </citation>
    <scope>NUCLEOTIDE SEQUENCE</scope>
    <source>
        <strain evidence="2">IPT5</strain>
    </source>
</reference>
<name>A0A6A7AV51_9PLEO</name>
<dbReference type="OrthoDB" id="3796833at2759"/>
<proteinExistence type="predicted"/>
<accession>A0A6A7AV51</accession>
<dbReference type="Proteomes" id="UP000799423">
    <property type="component" value="Unassembled WGS sequence"/>
</dbReference>
<dbReference type="AlphaFoldDB" id="A0A6A7AV51"/>
<gene>
    <name evidence="2" type="ORF">T440DRAFT_405289</name>
</gene>
<feature type="non-terminal residue" evidence="2">
    <location>
        <position position="1"/>
    </location>
</feature>
<evidence type="ECO:0000256" key="1">
    <source>
        <dbReference type="SAM" id="MobiDB-lite"/>
    </source>
</evidence>
<feature type="compositionally biased region" description="Polar residues" evidence="1">
    <location>
        <begin position="269"/>
        <end position="286"/>
    </location>
</feature>
<organism evidence="2 3">
    <name type="scientific">Plenodomus tracheiphilus IPT5</name>
    <dbReference type="NCBI Taxonomy" id="1408161"/>
    <lineage>
        <taxon>Eukaryota</taxon>
        <taxon>Fungi</taxon>
        <taxon>Dikarya</taxon>
        <taxon>Ascomycota</taxon>
        <taxon>Pezizomycotina</taxon>
        <taxon>Dothideomycetes</taxon>
        <taxon>Pleosporomycetidae</taxon>
        <taxon>Pleosporales</taxon>
        <taxon>Pleosporineae</taxon>
        <taxon>Leptosphaeriaceae</taxon>
        <taxon>Plenodomus</taxon>
    </lineage>
</organism>
<keyword evidence="3" id="KW-1185">Reference proteome</keyword>
<feature type="compositionally biased region" description="Basic and acidic residues" evidence="1">
    <location>
        <begin position="258"/>
        <end position="268"/>
    </location>
</feature>
<protein>
    <submittedName>
        <fullName evidence="2">Uncharacterized protein</fullName>
    </submittedName>
</protein>
<evidence type="ECO:0000313" key="3">
    <source>
        <dbReference type="Proteomes" id="UP000799423"/>
    </source>
</evidence>
<feature type="compositionally biased region" description="Basic and acidic residues" evidence="1">
    <location>
        <begin position="213"/>
        <end position="229"/>
    </location>
</feature>
<evidence type="ECO:0000313" key="2">
    <source>
        <dbReference type="EMBL" id="KAF2846664.1"/>
    </source>
</evidence>
<sequence>FSSTMTSSRSFDCSPGSVPVKAAISKELFEDMCRYSQVRTRLIGIQDHALFVLPDHYEPPLAIYMAGRSPSPMEGVDTGSGTEKTGNGPASAAQPSVPLLQPKPLRATDDRGSLSPPVPKTPAQTPALSNDVPIGPVSSSGLIKGLKEAQSHAKEGVVKQTRFGTPVEQQGTTSRLIDDVCLRNRWAKSRELVSEWDNGQFQNDGSGDMLYDSEMRDIPGDNDVEDRGLAESWSRPEATVKNRKRGAAAIEDEAEKAEEEKRRRDSAWKSRQGSLAESQWGRSMED</sequence>
<dbReference type="EMBL" id="MU006333">
    <property type="protein sequence ID" value="KAF2846664.1"/>
    <property type="molecule type" value="Genomic_DNA"/>
</dbReference>
<feature type="region of interest" description="Disordered" evidence="1">
    <location>
        <begin position="68"/>
        <end position="134"/>
    </location>
</feature>
<feature type="region of interest" description="Disordered" evidence="1">
    <location>
        <begin position="198"/>
        <end position="286"/>
    </location>
</feature>